<dbReference type="Pfam" id="PF00650">
    <property type="entry name" value="CRAL_TRIO"/>
    <property type="match status" value="1"/>
</dbReference>
<reference evidence="2 3" key="1">
    <citation type="submission" date="2020-02" db="EMBL/GenBank/DDBJ databases">
        <title>Draft genome sequence of Haematococcus lacustris strain NIES-144.</title>
        <authorList>
            <person name="Morimoto D."/>
            <person name="Nakagawa S."/>
            <person name="Yoshida T."/>
            <person name="Sawayama S."/>
        </authorList>
    </citation>
    <scope>NUCLEOTIDE SEQUENCE [LARGE SCALE GENOMIC DNA]</scope>
    <source>
        <strain evidence="2 3">NIES-144</strain>
    </source>
</reference>
<evidence type="ECO:0000259" key="1">
    <source>
        <dbReference type="Pfam" id="PF00650"/>
    </source>
</evidence>
<proteinExistence type="predicted"/>
<dbReference type="Gene3D" id="3.40.525.10">
    <property type="entry name" value="CRAL-TRIO lipid binding domain"/>
    <property type="match status" value="1"/>
</dbReference>
<dbReference type="InterPro" id="IPR001251">
    <property type="entry name" value="CRAL-TRIO_dom"/>
</dbReference>
<feature type="non-terminal residue" evidence="2">
    <location>
        <position position="100"/>
    </location>
</feature>
<feature type="domain" description="CRAL-TRIO" evidence="1">
    <location>
        <begin position="30"/>
        <end position="92"/>
    </location>
</feature>
<comment type="caution">
    <text evidence="2">The sequence shown here is derived from an EMBL/GenBank/DDBJ whole genome shotgun (WGS) entry which is preliminary data.</text>
</comment>
<feature type="non-terminal residue" evidence="2">
    <location>
        <position position="1"/>
    </location>
</feature>
<dbReference type="Proteomes" id="UP000485058">
    <property type="component" value="Unassembled WGS sequence"/>
</dbReference>
<keyword evidence="3" id="KW-1185">Reference proteome</keyword>
<protein>
    <submittedName>
        <fullName evidence="2">CRAL-TRIO domain-containing protein</fullName>
    </submittedName>
</protein>
<sequence>MEAVAKELATEKLILQGFDCHGRPLVIILVRMAVAHAERNPRGQCTVLLDLTDMAMVSMDVQAIRTLFNLLGDHYVERIFVIDPLKAAALVELVGNEALP</sequence>
<gene>
    <name evidence="2" type="ORF">HaLaN_10945</name>
</gene>
<accession>A0A699Z7K5</accession>
<dbReference type="EMBL" id="BLLF01000771">
    <property type="protein sequence ID" value="GFH14824.1"/>
    <property type="molecule type" value="Genomic_DNA"/>
</dbReference>
<dbReference type="AlphaFoldDB" id="A0A699Z7K5"/>
<dbReference type="InterPro" id="IPR036865">
    <property type="entry name" value="CRAL-TRIO_dom_sf"/>
</dbReference>
<dbReference type="SUPFAM" id="SSF52087">
    <property type="entry name" value="CRAL/TRIO domain"/>
    <property type="match status" value="1"/>
</dbReference>
<name>A0A699Z7K5_HAELA</name>
<evidence type="ECO:0000313" key="3">
    <source>
        <dbReference type="Proteomes" id="UP000485058"/>
    </source>
</evidence>
<evidence type="ECO:0000313" key="2">
    <source>
        <dbReference type="EMBL" id="GFH14824.1"/>
    </source>
</evidence>
<organism evidence="2 3">
    <name type="scientific">Haematococcus lacustris</name>
    <name type="common">Green alga</name>
    <name type="synonym">Haematococcus pluvialis</name>
    <dbReference type="NCBI Taxonomy" id="44745"/>
    <lineage>
        <taxon>Eukaryota</taxon>
        <taxon>Viridiplantae</taxon>
        <taxon>Chlorophyta</taxon>
        <taxon>core chlorophytes</taxon>
        <taxon>Chlorophyceae</taxon>
        <taxon>CS clade</taxon>
        <taxon>Chlamydomonadales</taxon>
        <taxon>Haematococcaceae</taxon>
        <taxon>Haematococcus</taxon>
    </lineage>
</organism>